<feature type="transmembrane region" description="Helical" evidence="1">
    <location>
        <begin position="59"/>
        <end position="81"/>
    </location>
</feature>
<accession>A8WS79</accession>
<protein>
    <submittedName>
        <fullName evidence="2">Protein CBG02234</fullName>
    </submittedName>
</protein>
<keyword evidence="1" id="KW-0812">Transmembrane</keyword>
<reference evidence="2 3" key="2">
    <citation type="journal article" date="2011" name="PLoS Genet.">
        <title>Caenorhabditis briggsae recombinant inbred line genotypes reveal inter-strain incompatibility and the evolution of recombination.</title>
        <authorList>
            <person name="Ross J.A."/>
            <person name="Koboldt D.C."/>
            <person name="Staisch J.E."/>
            <person name="Chamberlin H.M."/>
            <person name="Gupta B.P."/>
            <person name="Miller R.D."/>
            <person name="Baird S.E."/>
            <person name="Haag E.S."/>
        </authorList>
    </citation>
    <scope>NUCLEOTIDE SEQUENCE [LARGE SCALE GENOMIC DNA]</scope>
    <source>
        <strain evidence="2 3">AF16</strain>
    </source>
</reference>
<dbReference type="STRING" id="6238.A8WS79"/>
<evidence type="ECO:0000256" key="1">
    <source>
        <dbReference type="SAM" id="Phobius"/>
    </source>
</evidence>
<organism evidence="2 3">
    <name type="scientific">Caenorhabditis briggsae</name>
    <dbReference type="NCBI Taxonomy" id="6238"/>
    <lineage>
        <taxon>Eukaryota</taxon>
        <taxon>Metazoa</taxon>
        <taxon>Ecdysozoa</taxon>
        <taxon>Nematoda</taxon>
        <taxon>Chromadorea</taxon>
        <taxon>Rhabditida</taxon>
        <taxon>Rhabditina</taxon>
        <taxon>Rhabditomorpha</taxon>
        <taxon>Rhabditoidea</taxon>
        <taxon>Rhabditidae</taxon>
        <taxon>Peloderinae</taxon>
        <taxon>Caenorhabditis</taxon>
    </lineage>
</organism>
<gene>
    <name evidence="4" type="primary">dhhc-12</name>
    <name evidence="2 4" type="ORF">CBG02234</name>
    <name evidence="2" type="ORF">CBG_02234</name>
</gene>
<dbReference type="WormBase" id="CBG02234">
    <property type="protein sequence ID" value="CBP46245"/>
    <property type="gene ID" value="WBGene00025317"/>
    <property type="gene designation" value="Cbr-dhhc-12"/>
</dbReference>
<keyword evidence="1" id="KW-0472">Membrane</keyword>
<keyword evidence="3" id="KW-1185">Reference proteome</keyword>
<sequence length="147" mass="17976">MYLPYGSSLSTYWSMRWSTQSKPFLLVSLLSSHWNWTVFFVGPNFLASMDRREDTLIKFCCFLFVMLHWIMWGFVGVYTWIISCGMTMAMRMFQKSDVESRKPFNWITVKNRWRKYMNCQEQPLWKIFFIPKSRRLVSYQDYKEMIM</sequence>
<evidence type="ECO:0000313" key="2">
    <source>
        <dbReference type="EMBL" id="CAP23337.2"/>
    </source>
</evidence>
<evidence type="ECO:0000313" key="4">
    <source>
        <dbReference type="WormBase" id="CBG02234"/>
    </source>
</evidence>
<dbReference type="EMBL" id="HE601486">
    <property type="protein sequence ID" value="CAP23337.2"/>
    <property type="molecule type" value="Genomic_DNA"/>
</dbReference>
<feature type="transmembrane region" description="Helical" evidence="1">
    <location>
        <begin position="24"/>
        <end position="47"/>
    </location>
</feature>
<dbReference type="eggNOG" id="KOG1313">
    <property type="taxonomic scope" value="Eukaryota"/>
</dbReference>
<dbReference type="AlphaFoldDB" id="A8WS79"/>
<dbReference type="HOGENOM" id="CLU_1769714_0_0_1"/>
<dbReference type="Proteomes" id="UP000008549">
    <property type="component" value="Unassembled WGS sequence"/>
</dbReference>
<proteinExistence type="predicted"/>
<name>A8WS79_CAEBR</name>
<evidence type="ECO:0000313" key="3">
    <source>
        <dbReference type="Proteomes" id="UP000008549"/>
    </source>
</evidence>
<reference evidence="2 3" key="1">
    <citation type="journal article" date="2003" name="PLoS Biol.">
        <title>The genome sequence of Caenorhabditis briggsae: a platform for comparative genomics.</title>
        <authorList>
            <person name="Stein L.D."/>
            <person name="Bao Z."/>
            <person name="Blasiar D."/>
            <person name="Blumenthal T."/>
            <person name="Brent M.R."/>
            <person name="Chen N."/>
            <person name="Chinwalla A."/>
            <person name="Clarke L."/>
            <person name="Clee C."/>
            <person name="Coghlan A."/>
            <person name="Coulson A."/>
            <person name="D'Eustachio P."/>
            <person name="Fitch D.H."/>
            <person name="Fulton L.A."/>
            <person name="Fulton R.E."/>
            <person name="Griffiths-Jones S."/>
            <person name="Harris T.W."/>
            <person name="Hillier L.W."/>
            <person name="Kamath R."/>
            <person name="Kuwabara P.E."/>
            <person name="Mardis E.R."/>
            <person name="Marra M.A."/>
            <person name="Miner T.L."/>
            <person name="Minx P."/>
            <person name="Mullikin J.C."/>
            <person name="Plumb R.W."/>
            <person name="Rogers J."/>
            <person name="Schein J.E."/>
            <person name="Sohrmann M."/>
            <person name="Spieth J."/>
            <person name="Stajich J.E."/>
            <person name="Wei C."/>
            <person name="Willey D."/>
            <person name="Wilson R.K."/>
            <person name="Durbin R."/>
            <person name="Waterston R.H."/>
        </authorList>
    </citation>
    <scope>NUCLEOTIDE SEQUENCE [LARGE SCALE GENOMIC DNA]</scope>
    <source>
        <strain evidence="2 3">AF16</strain>
    </source>
</reference>
<keyword evidence="1" id="KW-1133">Transmembrane helix</keyword>
<dbReference type="InParanoid" id="A8WS79"/>